<dbReference type="GO" id="GO:0016020">
    <property type="term" value="C:membrane"/>
    <property type="evidence" value="ECO:0007669"/>
    <property type="project" value="InterPro"/>
</dbReference>
<dbReference type="SUPFAM" id="SSF141072">
    <property type="entry name" value="CalX-like"/>
    <property type="match status" value="1"/>
</dbReference>
<dbReference type="Pfam" id="PF16184">
    <property type="entry name" value="Cadherin_3"/>
    <property type="match status" value="1"/>
</dbReference>
<accession>A0A4Y2UPD2</accession>
<keyword evidence="3" id="KW-0677">Repeat</keyword>
<dbReference type="OrthoDB" id="8918414at2759"/>
<reference evidence="9 10" key="1">
    <citation type="journal article" date="2019" name="Sci. Rep.">
        <title>Orb-weaving spider Araneus ventricosus genome elucidates the spidroin gene catalogue.</title>
        <authorList>
            <person name="Kono N."/>
            <person name="Nakamura H."/>
            <person name="Ohtoshi R."/>
            <person name="Moran D.A.P."/>
            <person name="Shinohara A."/>
            <person name="Yoshida Y."/>
            <person name="Fujiwara M."/>
            <person name="Mori M."/>
            <person name="Tomita M."/>
            <person name="Arakawa K."/>
        </authorList>
    </citation>
    <scope>NUCLEOTIDE SEQUENCE [LARGE SCALE GENOMIC DNA]</scope>
</reference>
<evidence type="ECO:0000256" key="6">
    <source>
        <dbReference type="PROSITE-ProRule" id="PRU01201"/>
    </source>
</evidence>
<dbReference type="Pfam" id="PF03160">
    <property type="entry name" value="Calx-beta"/>
    <property type="match status" value="1"/>
</dbReference>
<evidence type="ECO:0000256" key="1">
    <source>
        <dbReference type="ARBA" id="ARBA00005529"/>
    </source>
</evidence>
<keyword evidence="5" id="KW-0325">Glycoprotein</keyword>
<evidence type="ECO:0000256" key="5">
    <source>
        <dbReference type="ARBA" id="ARBA00023180"/>
    </source>
</evidence>
<keyword evidence="10" id="KW-1185">Reference proteome</keyword>
<dbReference type="Gene3D" id="2.60.40.2030">
    <property type="match status" value="1"/>
</dbReference>
<feature type="region of interest" description="Disordered" evidence="7">
    <location>
        <begin position="1"/>
        <end position="22"/>
    </location>
</feature>
<dbReference type="Proteomes" id="UP000499080">
    <property type="component" value="Unassembled WGS sequence"/>
</dbReference>
<name>A0A4Y2UPD2_ARAVE</name>
<proteinExistence type="inferred from homology"/>
<feature type="domain" description="Calx-beta" evidence="8">
    <location>
        <begin position="148"/>
        <end position="256"/>
    </location>
</feature>
<feature type="repeat" description="CSPG" evidence="6">
    <location>
        <begin position="33"/>
        <end position="130"/>
    </location>
</feature>
<evidence type="ECO:0000259" key="8">
    <source>
        <dbReference type="Pfam" id="PF03160"/>
    </source>
</evidence>
<evidence type="ECO:0000256" key="4">
    <source>
        <dbReference type="ARBA" id="ARBA00022837"/>
    </source>
</evidence>
<evidence type="ECO:0000256" key="7">
    <source>
        <dbReference type="SAM" id="MobiDB-lite"/>
    </source>
</evidence>
<organism evidence="9 10">
    <name type="scientific">Araneus ventricosus</name>
    <name type="common">Orbweaver spider</name>
    <name type="synonym">Epeira ventricosa</name>
    <dbReference type="NCBI Taxonomy" id="182803"/>
    <lineage>
        <taxon>Eukaryota</taxon>
        <taxon>Metazoa</taxon>
        <taxon>Ecdysozoa</taxon>
        <taxon>Arthropoda</taxon>
        <taxon>Chelicerata</taxon>
        <taxon>Arachnida</taxon>
        <taxon>Araneae</taxon>
        <taxon>Araneomorphae</taxon>
        <taxon>Entelegynae</taxon>
        <taxon>Araneoidea</taxon>
        <taxon>Araneidae</taxon>
        <taxon>Araneus</taxon>
    </lineage>
</organism>
<comment type="caution">
    <text evidence="9">The sequence shown here is derived from an EMBL/GenBank/DDBJ whole genome shotgun (WGS) entry which is preliminary data.</text>
</comment>
<feature type="non-terminal residue" evidence="9">
    <location>
        <position position="258"/>
    </location>
</feature>
<dbReference type="GO" id="GO:0007154">
    <property type="term" value="P:cell communication"/>
    <property type="evidence" value="ECO:0007669"/>
    <property type="project" value="InterPro"/>
</dbReference>
<dbReference type="PANTHER" id="PTHR45739">
    <property type="entry name" value="MATRIX PROTEIN, PUTATIVE-RELATED"/>
    <property type="match status" value="1"/>
</dbReference>
<protein>
    <submittedName>
        <fullName evidence="9">Extracellular matrix protein FRAS1</fullName>
    </submittedName>
</protein>
<sequence length="258" mass="29286">MSPNTCSGLHSKGNDRLTRANQPDRITQIDDEFPKLTKNEGIKELLLHDDKRLNIITKDTLHVEDLDTDDRNIIYAITLQPRLGFLQLSSKQGERISHFNQMDINEGSVQYALKDDDFVSTKDQFIFSVEDTKPNKLFNNIFKIEWSRFSFNSSFYNVSEVDGFLEVPVLRTGNQEKDSVVSCKALELNPSASRGSALVPIANEVLFSSNITTKLCIFKLHDDFEFSGKRQYKIILESLSSLLGTPHVASVTLFDEED</sequence>
<evidence type="ECO:0000313" key="10">
    <source>
        <dbReference type="Proteomes" id="UP000499080"/>
    </source>
</evidence>
<dbReference type="InterPro" id="IPR051561">
    <property type="entry name" value="FRAS1_ECM"/>
</dbReference>
<dbReference type="PANTHER" id="PTHR45739:SF1">
    <property type="entry name" value="EXTRACELLULAR MATRIX ORGANIZING PROTEIN FRAS1"/>
    <property type="match status" value="1"/>
</dbReference>
<dbReference type="InterPro" id="IPR003644">
    <property type="entry name" value="Calx_beta"/>
</dbReference>
<gene>
    <name evidence="9" type="primary">FRAS1_5</name>
    <name evidence="9" type="ORF">AVEN_157472_1</name>
</gene>
<dbReference type="InterPro" id="IPR038081">
    <property type="entry name" value="CalX-like_sf"/>
</dbReference>
<dbReference type="GO" id="GO:0009653">
    <property type="term" value="P:anatomical structure morphogenesis"/>
    <property type="evidence" value="ECO:0007669"/>
    <property type="project" value="TreeGrafter"/>
</dbReference>
<evidence type="ECO:0000313" key="9">
    <source>
        <dbReference type="EMBL" id="GBO14011.1"/>
    </source>
</evidence>
<keyword evidence="2" id="KW-0732">Signal</keyword>
<dbReference type="PROSITE" id="PS51854">
    <property type="entry name" value="CSPG"/>
    <property type="match status" value="1"/>
</dbReference>
<evidence type="ECO:0000256" key="3">
    <source>
        <dbReference type="ARBA" id="ARBA00022737"/>
    </source>
</evidence>
<dbReference type="InterPro" id="IPR039005">
    <property type="entry name" value="CSPG_rpt"/>
</dbReference>
<keyword evidence="4" id="KW-0106">Calcium</keyword>
<evidence type="ECO:0000256" key="2">
    <source>
        <dbReference type="ARBA" id="ARBA00022729"/>
    </source>
</evidence>
<comment type="similarity">
    <text evidence="1">Belongs to the FRAS1 family.</text>
</comment>
<dbReference type="EMBL" id="BGPR01038208">
    <property type="protein sequence ID" value="GBO14011.1"/>
    <property type="molecule type" value="Genomic_DNA"/>
</dbReference>
<dbReference type="AlphaFoldDB" id="A0A4Y2UPD2"/>